<dbReference type="EMBL" id="CAJHJT010000034">
    <property type="protein sequence ID" value="CAD7004483.1"/>
    <property type="molecule type" value="Genomic_DNA"/>
</dbReference>
<feature type="compositionally biased region" description="Acidic residues" evidence="5">
    <location>
        <begin position="25"/>
        <end position="34"/>
    </location>
</feature>
<dbReference type="InterPro" id="IPR024146">
    <property type="entry name" value="Claspin"/>
</dbReference>
<evidence type="ECO:0000313" key="6">
    <source>
        <dbReference type="EMBL" id="CAD7004483.1"/>
    </source>
</evidence>
<proteinExistence type="predicted"/>
<dbReference type="GO" id="GO:0033314">
    <property type="term" value="P:mitotic DNA replication checkpoint signaling"/>
    <property type="evidence" value="ECO:0007669"/>
    <property type="project" value="TreeGrafter"/>
</dbReference>
<comment type="subcellular location">
    <subcellularLocation>
        <location evidence="1">Nucleus</location>
    </subcellularLocation>
</comment>
<feature type="region of interest" description="Disordered" evidence="5">
    <location>
        <begin position="1"/>
        <end position="98"/>
    </location>
</feature>
<feature type="compositionally biased region" description="Basic and acidic residues" evidence="5">
    <location>
        <begin position="168"/>
        <end position="178"/>
    </location>
</feature>
<dbReference type="PANTHER" id="PTHR14396:SF10">
    <property type="entry name" value="CLASPIN"/>
    <property type="match status" value="1"/>
</dbReference>
<feature type="region of interest" description="Disordered" evidence="5">
    <location>
        <begin position="501"/>
        <end position="526"/>
    </location>
</feature>
<name>A0A811V4N1_CERCA</name>
<comment type="caution">
    <text evidence="6">The sequence shown here is derived from an EMBL/GenBank/DDBJ whole genome shotgun (WGS) entry which is preliminary data.</text>
</comment>
<dbReference type="GO" id="GO:0010997">
    <property type="term" value="F:anaphase-promoting complex binding"/>
    <property type="evidence" value="ECO:0007669"/>
    <property type="project" value="TreeGrafter"/>
</dbReference>
<evidence type="ECO:0000256" key="2">
    <source>
        <dbReference type="ARBA" id="ARBA00022553"/>
    </source>
</evidence>
<dbReference type="PANTHER" id="PTHR14396">
    <property type="entry name" value="CLASPIN"/>
    <property type="match status" value="1"/>
</dbReference>
<dbReference type="AlphaFoldDB" id="A0A811V4N1"/>
<feature type="coiled-coil region" evidence="4">
    <location>
        <begin position="351"/>
        <end position="379"/>
    </location>
</feature>
<accession>A0A811V4N1</accession>
<evidence type="ECO:0000256" key="1">
    <source>
        <dbReference type="ARBA" id="ARBA00004123"/>
    </source>
</evidence>
<feature type="compositionally biased region" description="Polar residues" evidence="5">
    <location>
        <begin position="9"/>
        <end position="20"/>
    </location>
</feature>
<feature type="region of interest" description="Disordered" evidence="5">
    <location>
        <begin position="160"/>
        <end position="199"/>
    </location>
</feature>
<protein>
    <submittedName>
        <fullName evidence="6">(Mediterranean fruit fly) hypothetical protein</fullName>
    </submittedName>
</protein>
<feature type="compositionally biased region" description="Basic and acidic residues" evidence="5">
    <location>
        <begin position="59"/>
        <end position="77"/>
    </location>
</feature>
<keyword evidence="7" id="KW-1185">Reference proteome</keyword>
<keyword evidence="4" id="KW-0175">Coiled coil</keyword>
<reference evidence="6" key="1">
    <citation type="submission" date="2020-11" db="EMBL/GenBank/DDBJ databases">
        <authorList>
            <person name="Whitehead M."/>
        </authorList>
    </citation>
    <scope>NUCLEOTIDE SEQUENCE</scope>
    <source>
        <strain evidence="6">EGII</strain>
    </source>
</reference>
<evidence type="ECO:0000313" key="7">
    <source>
        <dbReference type="Proteomes" id="UP000606786"/>
    </source>
</evidence>
<evidence type="ECO:0000256" key="5">
    <source>
        <dbReference type="SAM" id="MobiDB-lite"/>
    </source>
</evidence>
<dbReference type="GO" id="GO:0007095">
    <property type="term" value="P:mitotic G2 DNA damage checkpoint signaling"/>
    <property type="evidence" value="ECO:0007669"/>
    <property type="project" value="TreeGrafter"/>
</dbReference>
<evidence type="ECO:0000256" key="4">
    <source>
        <dbReference type="SAM" id="Coils"/>
    </source>
</evidence>
<keyword evidence="2" id="KW-0597">Phosphoprotein</keyword>
<dbReference type="Proteomes" id="UP000606786">
    <property type="component" value="Unassembled WGS sequence"/>
</dbReference>
<keyword evidence="3" id="KW-0539">Nucleus</keyword>
<sequence length="772" mass="88548">MGESVVDISVSNGVQNSVSFKSLIDDESDNESEMNENSLSDANKYVSREDTNELTNVEDETHLDDGSEDEHGNHSEQPDMQALQSRQQRLQREAQFSVPYHKPKRYTLQEFLSRRTIIKPSETVKRNTLSESLGKSRSLKMSKEELEIYSKLMEERAKEASEFFQGENADKINERTTEDNENGDTIKNTSDKRKIGGSTPTQIQVQNLSKDCGDKPSSNVVITEIVELPKLDIKDLAKDFNLSEIVKQTALPKQHTFSLSHNPGVSNILNCGPTLKDNINITFDFITRENDAPRTISRANSLLERLMKTNPCHKSKKTIDPKCISKTLIDDAEPSLNKKPGQSFLKLKDSLKSIILDKRREEIKKKQLEENKMKNLDDEIDLDEPKNIDDSLEQEDELSHNSSDNFDCEPDCESINGEESEGDIHLDKDLFQKPLVDYEDDQATEEKMRLELHSDDSNNDTHLLSPAAISQVPATQICNAEEEADQLMTLCSGTFETQHTIVPNIEPNPNKIISSDDESSSLSSNEIKRSKKFTKKIKKSKMKLGFSDDEEDEDDKSEGSVDAVNEHISHNDLPATYIDYDSEENEITVELTKEDCLKQAENFFEKEAELSDSEWGSADEDEKNLDQYDIELGDEDEFDKEEVRAQLEKIHARKMLDEDIRQVNKLQEILFEDEEEAAQRQRKFRWKNFDTSFNIESCQNNLTETKPEEGSDDENEHLWRKIRFEREQAIKNQSLNDVCLLKHSNMNIILKGYFFRVRLRQVPLLILPNQVK</sequence>
<dbReference type="GO" id="GO:0005634">
    <property type="term" value="C:nucleus"/>
    <property type="evidence" value="ECO:0007669"/>
    <property type="project" value="UniProtKB-SubCell"/>
</dbReference>
<dbReference type="OrthoDB" id="5859781at2759"/>
<organism evidence="6 7">
    <name type="scientific">Ceratitis capitata</name>
    <name type="common">Mediterranean fruit fly</name>
    <name type="synonym">Tephritis capitata</name>
    <dbReference type="NCBI Taxonomy" id="7213"/>
    <lineage>
        <taxon>Eukaryota</taxon>
        <taxon>Metazoa</taxon>
        <taxon>Ecdysozoa</taxon>
        <taxon>Arthropoda</taxon>
        <taxon>Hexapoda</taxon>
        <taxon>Insecta</taxon>
        <taxon>Pterygota</taxon>
        <taxon>Neoptera</taxon>
        <taxon>Endopterygota</taxon>
        <taxon>Diptera</taxon>
        <taxon>Brachycera</taxon>
        <taxon>Muscomorpha</taxon>
        <taxon>Tephritoidea</taxon>
        <taxon>Tephritidae</taxon>
        <taxon>Ceratitis</taxon>
        <taxon>Ceratitis</taxon>
    </lineage>
</organism>
<gene>
    <name evidence="6" type="ORF">CCAP1982_LOCUS12887</name>
</gene>
<evidence type="ECO:0000256" key="3">
    <source>
        <dbReference type="ARBA" id="ARBA00023242"/>
    </source>
</evidence>